<keyword evidence="4" id="KW-1185">Reference proteome</keyword>
<organism evidence="3 4">
    <name type="scientific">Cohnella herbarum</name>
    <dbReference type="NCBI Taxonomy" id="2728023"/>
    <lineage>
        <taxon>Bacteria</taxon>
        <taxon>Bacillati</taxon>
        <taxon>Bacillota</taxon>
        <taxon>Bacilli</taxon>
        <taxon>Bacillales</taxon>
        <taxon>Paenibacillaceae</taxon>
        <taxon>Cohnella</taxon>
    </lineage>
</organism>
<feature type="domain" description="SLH" evidence="2">
    <location>
        <begin position="2919"/>
        <end position="2979"/>
    </location>
</feature>
<feature type="signal peptide" evidence="1">
    <location>
        <begin position="1"/>
        <end position="29"/>
    </location>
</feature>
<dbReference type="PANTHER" id="PTHR43308">
    <property type="entry name" value="OUTER MEMBRANE PROTEIN ALPHA-RELATED"/>
    <property type="match status" value="1"/>
</dbReference>
<evidence type="ECO:0000256" key="1">
    <source>
        <dbReference type="SAM" id="SignalP"/>
    </source>
</evidence>
<feature type="chain" id="PRO_5031006488" description="SLH domain-containing protein" evidence="1">
    <location>
        <begin position="30"/>
        <end position="3046"/>
    </location>
</feature>
<name>A0A7Z2VKE5_9BACL</name>
<sequence>MGFSKKTISLLLVLSLFISLLATPQQSSAASWDSNADISWYNPSYQTFTINSAANLAGLAKLVNNGTDDFQGNIIAIDIASPGTELDLSSFDWVPIGTKAHPFRGTLIGNQGGAKLSGLRVNGNYPHAGLFGYMENAIVGNLQLTSGTIQIDSTDGIAVGAVVGHMDGNSTVYDVSSAVAITSKSTKEGYVGGIAGLASGKLYNATNNGSVTVNGAVYGSSGGIVAAPFGALILQNVSNTASVAAHNTLTDFSAAGIVGSIDHELTMEDGIENSGDISGTNNFNAYFGGIVGSSTANANVTFSNKTSNTGNISSESTGNSYAGGLIGLYGNAAKSIVNDMNFDVTKSADLTNKSGGSAYTGGIAGYMAAPLTWNTDFTSSGAIQASGKAGVYTGGLFGYAASTVSFGGAASNTGNIEVLGAADRVYTGGLVGHADGTLSLAGENAEYVNTGSITVVGNSEVYTGGIVSNKAYVKALPDLDVRSEGDITVSGANKMYTGGFVGQVATSGVDQTFPNLTFSNKITVTASDLSDQSQVYTGGIVGSYEAGAGSLIENSTFFGTIEVTGGDGAYTGGVAGLINSATVSAPTIGYLDDAMVDTAISSSGHVGGVAGYIEGSVLSPIVKFTTVQSNAGQVGFAGGVAGQVKGEISSAKVGGAVPEEENGGVATRTFNLKILSSNTSAGGIVGADDGNLTVTAGTVSHATITSDGAQSNIGGAIGKAPSSVTLGSAGEVINVSEVTFVAKGEGSNVGGIVGDNSLALGEAQLKLPVTSISITAEGKDSKIGGIVGNNNAALTNLTVDKINLTAKGSDSHIGGIAGASNNHAVKGNGTTVNVKGLKITSEASGAKVGGIVGGSNSSTIDRMKVNSPTLTVSGVGSVVGGIAGAVKEADIDQVKLLGTANNYVQITVSGADSIAGGLVGEADQSTITGNGSVQNIEYVKLTASATADGSQVGGIVGVAKATHIDKVFGQQLTLVQGGANSLIGGIAGYNKGTPTAVMSGNYIKTLKIAAQSTAANSTVGGMIGLNDARDGSADTGAIGTSASTVQNSRATADIEVNAPNAIVGGLIGANKSIVADISIADNIPLKSVGNQSVVGGFAGKNTGTINYTYSNAIMTIGGQSTIAGGLVGDNSGKIIASHIDRNLTSGAVGTNSNKALLGGIAGNNTGSIEKSYVNAVVKANGAYTYVGGLVGKHSGQVKTSYAAKEVVANDSQSFVGGLIGQVTTGVVHESYSAGQVTASNGARAGGFAGRYDNASKTLISETYYLKDEAKHINSGLLDFGGGNYYELNEYDRLSPILSAKLADRNYFPSLSGWTFNATNWRYGAVIAEYKYPELNLSANTGGGGNGGGGTVNANISWYTNNPSSDTYRISSESELAGLAGLVNGTVTGAPKFNFSNKKILITGPIYIQSNDWTPIGLSEDDAFEGLFDGQNHLISGLKVEHDSYSGLFGVIGENGTVRDLRLAPASIGGDQLSGSLVALNKGHVIAVNVILSDAQVSSGNVDGAIVGGVVGKSTEKSKVENVKVILNNGGAIRSTAKEAIVGGIVGFFASGTAEGLAVTFEDGKIEATDNQSIVGGAIGKSGTNQAIRDVVVEANNAVETTINVIGHGIVGGVVGEKSGTGGNTFGMDNVAVANVVISASGENGILGGIAGQLTNTAVREASFEGVLTAKADHIQVGGIVGNSNNSVLFKVRAAPNIAIATEAGTSTVGGVAGTAEATSPNAALDFGYSVPFHYGIYEANVTGGNIAIVGTGNRADVTAGTIVGRLNSASVYNSFTEAGLEIEGVKTATAGGVAGWSNGYIVNANARSNINADSNSVYHIGGIAGQTTGGQIAYSHAKSSDGERIVVGNAVTNAGVQAVTHVGGFVGLADATDIRHSSSNLPVSVTSSHAHNTVYAGGFVGLLGGHASGTVSQSYAEGSVTTSGAAGTYAGGFAGTVNEYVVQQAYAAGDVDNTAFDARSGGFVAVVNKDGVIEDAYAAQQTVVANGDRNATRSYAGGFAGYNDGRLTRVYESVNAVSARADGANSYMGALVGYNFYEGTLTNSYYSNALNPINQDINETKQTAVKVDFAARPTFNNWDFSGNGIWGYMDGVNQNEPVLLSFQKWSFMPDFTPISSHVKGNFPFVAKTGEQLAALALLSNDSTVYRLLDRSGSQSPAIVKIELADRIDLSGKWWVPFNQFLGEFDGKGHPISALTYKASDYVSYGFISVNKGKVANVQFVETNVSGGTNAGIVAGTNEAAGVIENVGVSGSLTGGNHTGGIAGKNSGRIVKSVSTANIYAANESASVAAGGIAGVNDAGAFIDQSIAYPSLKVVGNEANAGGLAGVNKGTIVNSYHSGEVKAEGLVTARAGGLAGYAAEGSINHSINAGQASASVQGKLVKGQTFIGGIAGQVTNEAALLNNVYDSQMLQQNTAYYTAEGKRVKGVTAQAIGLKTKVLVNGELPTAFNKSIWQASQKSYPLLKHFNGTNDGIVSTAAVVLSDNDTAYRVKGSYTKSGDASVVWTTGNDSAGIRLTATLNDKSRTIVIGRQPEQYTDTAAKPTSSTAPQFAGTAQVVLTTTEAGGTIYYTLDGEEPTEDSLLYSQPFQISEKTTVKAITVVEGKNDSALFEATFTKNAGGGGGGGGGGGSSEGAEVLVNGKPQSVGEETTVVSGGKTTTTVTLNEKKLQKLLEGNNAVITIIIKAAADVAIGELNGQMVKDMGDSQDVVVVKTDAASYTIPLNQIDMAAISRQFGQQVDLKNIVFRIELRKPNKEQTKALEDAAKQGGFSIVVPSMDFNITYAFGDKTGEISHFGVYVQRTISIPDGVDSSTVTTAVVIENDGMVRHVPTKVTQIEGKPVAIVNSLTNSMYALIANKVSFTDVENHWAQKIINDLGSRKVLSGAGNGTFEPNRDITRAEFSAIIVKALGLKVEAQADKIPFSDVNSSNWYAGYVNAAYARGIVTGLSNGSFGASDKLTREQAMTMVARTMKIAGTETTLTEKEQGDLLAKYADAAGVSGYARAYIASCLKAGIVSGKDGNRLAPKENITRGEVAAIIQKLLRQSGLI</sequence>
<dbReference type="InterPro" id="IPR059177">
    <property type="entry name" value="GH29D-like_dom"/>
</dbReference>
<dbReference type="InterPro" id="IPR051465">
    <property type="entry name" value="Cell_Envelope_Struct_Comp"/>
</dbReference>
<evidence type="ECO:0000259" key="2">
    <source>
        <dbReference type="PROSITE" id="PS51272"/>
    </source>
</evidence>
<evidence type="ECO:0000313" key="3">
    <source>
        <dbReference type="EMBL" id="QJD84595.1"/>
    </source>
</evidence>
<dbReference type="RefSeq" id="WP_169280876.1">
    <property type="nucleotide sequence ID" value="NZ_CP051680.1"/>
</dbReference>
<dbReference type="KEGG" id="cheb:HH215_16355"/>
<dbReference type="PROSITE" id="PS51272">
    <property type="entry name" value="SLH"/>
    <property type="match status" value="3"/>
</dbReference>
<gene>
    <name evidence="3" type="ORF">HH215_16355</name>
</gene>
<dbReference type="InterPro" id="IPR001119">
    <property type="entry name" value="SLH_dom"/>
</dbReference>
<dbReference type="Proteomes" id="UP000502248">
    <property type="component" value="Chromosome"/>
</dbReference>
<keyword evidence="1" id="KW-0732">Signal</keyword>
<dbReference type="Pfam" id="PF13290">
    <property type="entry name" value="CHB_HEX_C_1"/>
    <property type="match status" value="1"/>
</dbReference>
<feature type="domain" description="SLH" evidence="2">
    <location>
        <begin position="2854"/>
        <end position="2917"/>
    </location>
</feature>
<accession>A0A7Z2VKE5</accession>
<dbReference type="Gene3D" id="2.160.20.110">
    <property type="match status" value="7"/>
</dbReference>
<feature type="domain" description="SLH" evidence="2">
    <location>
        <begin position="2987"/>
        <end position="3046"/>
    </location>
</feature>
<dbReference type="Pfam" id="PF00395">
    <property type="entry name" value="SLH"/>
    <property type="match status" value="3"/>
</dbReference>
<reference evidence="3 4" key="1">
    <citation type="submission" date="2020-04" db="EMBL/GenBank/DDBJ databases">
        <title>Genome sequencing of novel species.</title>
        <authorList>
            <person name="Heo J."/>
            <person name="Kim S.-J."/>
            <person name="Kim J.-S."/>
            <person name="Hong S.-B."/>
            <person name="Kwon S.-W."/>
        </authorList>
    </citation>
    <scope>NUCLEOTIDE SEQUENCE [LARGE SCALE GENOMIC DNA]</scope>
    <source>
        <strain evidence="3 4">MFER-1</strain>
    </source>
</reference>
<dbReference type="EMBL" id="CP051680">
    <property type="protein sequence ID" value="QJD84595.1"/>
    <property type="molecule type" value="Genomic_DNA"/>
</dbReference>
<evidence type="ECO:0000313" key="4">
    <source>
        <dbReference type="Proteomes" id="UP000502248"/>
    </source>
</evidence>
<protein>
    <recommendedName>
        <fullName evidence="2">SLH domain-containing protein</fullName>
    </recommendedName>
</protein>
<proteinExistence type="predicted"/>